<dbReference type="GO" id="GO:0046914">
    <property type="term" value="F:transition metal ion binding"/>
    <property type="evidence" value="ECO:0007669"/>
    <property type="project" value="TreeGrafter"/>
</dbReference>
<feature type="compositionally biased region" description="Basic and acidic residues" evidence="6">
    <location>
        <begin position="37"/>
        <end position="88"/>
    </location>
</feature>
<dbReference type="InterPro" id="IPR058792">
    <property type="entry name" value="Beta-barrel_RND_2"/>
</dbReference>
<feature type="domain" description="CusB-like beta-barrel" evidence="8">
    <location>
        <begin position="317"/>
        <end position="389"/>
    </location>
</feature>
<dbReference type="Gene3D" id="2.40.30.170">
    <property type="match status" value="1"/>
</dbReference>
<dbReference type="GO" id="GO:0016020">
    <property type="term" value="C:membrane"/>
    <property type="evidence" value="ECO:0007669"/>
    <property type="project" value="InterPro"/>
</dbReference>
<dbReference type="GO" id="GO:0060003">
    <property type="term" value="P:copper ion export"/>
    <property type="evidence" value="ECO:0007669"/>
    <property type="project" value="TreeGrafter"/>
</dbReference>
<gene>
    <name evidence="11" type="ORF">MAG551_02265</name>
</gene>
<sequence>MSIHLIRILIVLLLLFFQVSCKKPTTGVAGAEEHELNEHGHEGHEHDDHTQEKHGEGERTEKKHKEHGEEEHADGQHEEHSEGGHEEEQTVQISPQEMQEFDIEVAEALPGMLHIYLTLPGEVIYNPDRLVHIVPRVSGIVCEVHKKMGDTVLKDEVMSVIDSRELASAKARYLAANEKVSLAEVTFKREKNLRDKNISSEREYLNASTNLAEARIQLRTAKYQLVALGFSEKYVQGLRNDLTDQGSIEITAPFNDTVVNKHAKRDEHVKGSKHDLANMGHFKIMAPFSGTIVNKHITLGEKVSDNNAVFTVADLNSVWVYLTVYQKDLDTVRVGQPVTIRAERKQEGAKSKIDFISPVVEESTRTATARVVLDNSKGTWRPGCFVTGEVMLSEFEVGIAVPRTALQFIDDKNVIFVKTDEGFEPRPVKIGRKDKEHVEVLSGLVRGERYISKGGFTLKSELARSGLEHAGHAH</sequence>
<dbReference type="NCBIfam" id="TIGR01730">
    <property type="entry name" value="RND_mfp"/>
    <property type="match status" value="1"/>
</dbReference>
<dbReference type="Pfam" id="PF25893">
    <property type="entry name" value="HH_CzcB"/>
    <property type="match status" value="1"/>
</dbReference>
<comment type="caution">
    <text evidence="11">The sequence shown here is derived from an EMBL/GenBank/DDBJ whole genome shotgun (WGS) entry which is preliminary data.</text>
</comment>
<dbReference type="SUPFAM" id="SSF111369">
    <property type="entry name" value="HlyD-like secretion proteins"/>
    <property type="match status" value="2"/>
</dbReference>
<evidence type="ECO:0000256" key="6">
    <source>
        <dbReference type="SAM" id="MobiDB-lite"/>
    </source>
</evidence>
<dbReference type="Pfam" id="PF25975">
    <property type="entry name" value="CzcB_C"/>
    <property type="match status" value="1"/>
</dbReference>
<feature type="domain" description="CzcB-like alpha-helical hairpin" evidence="7">
    <location>
        <begin position="169"/>
        <end position="227"/>
    </location>
</feature>
<dbReference type="InterPro" id="IPR058649">
    <property type="entry name" value="CzcB_C"/>
</dbReference>
<dbReference type="FunFam" id="2.40.420.20:FF:000006">
    <property type="entry name" value="RND family efflux transporter MFP subunit"/>
    <property type="match status" value="1"/>
</dbReference>
<evidence type="ECO:0000259" key="8">
    <source>
        <dbReference type="Pfam" id="PF25954"/>
    </source>
</evidence>
<keyword evidence="4" id="KW-0105">Cadmium resistance</keyword>
<evidence type="ECO:0000256" key="2">
    <source>
        <dbReference type="ARBA" id="ARBA00022448"/>
    </source>
</evidence>
<dbReference type="PANTHER" id="PTHR30097">
    <property type="entry name" value="CATION EFFLUX SYSTEM PROTEIN CUSB"/>
    <property type="match status" value="1"/>
</dbReference>
<dbReference type="Gene3D" id="1.10.287.470">
    <property type="entry name" value="Helix hairpin bin"/>
    <property type="match status" value="1"/>
</dbReference>
<reference evidence="11" key="1">
    <citation type="journal article" date="2021" name="ISME J.">
        <title>Fine-scale metabolic discontinuity in a stratified prokaryote microbiome of a Red Sea deep halocline.</title>
        <authorList>
            <person name="Michoud G."/>
            <person name="Ngugi D.K."/>
            <person name="Barozzi A."/>
            <person name="Merlino G."/>
            <person name="Calleja M.L."/>
            <person name="Delgado-Huertas A."/>
            <person name="Moran X.A.G."/>
            <person name="Daffonchio D."/>
        </authorList>
    </citation>
    <scope>NUCLEOTIDE SEQUENCE</scope>
    <source>
        <strain evidence="11">SuakinDeep_MAG55_1</strain>
    </source>
</reference>
<dbReference type="Gene3D" id="2.40.50.100">
    <property type="match status" value="1"/>
</dbReference>
<dbReference type="GO" id="GO:0015679">
    <property type="term" value="P:plasma membrane copper ion transport"/>
    <property type="evidence" value="ECO:0007669"/>
    <property type="project" value="TreeGrafter"/>
</dbReference>
<dbReference type="Pfam" id="PF25973">
    <property type="entry name" value="BSH_CzcB"/>
    <property type="match status" value="2"/>
</dbReference>
<dbReference type="InterPro" id="IPR051909">
    <property type="entry name" value="MFP_Cation_Efflux"/>
</dbReference>
<dbReference type="GO" id="GO:0022857">
    <property type="term" value="F:transmembrane transporter activity"/>
    <property type="evidence" value="ECO:0007669"/>
    <property type="project" value="InterPro"/>
</dbReference>
<comment type="function">
    <text evidence="5">CzcA and CzcB together would act in zinc efflux nearly as effectively as the complete czc efflux system (CzcABC). The CzcB protein is thought to funnel zinc cations to the CzcA transport protein.</text>
</comment>
<evidence type="ECO:0000313" key="12">
    <source>
        <dbReference type="Proteomes" id="UP000722750"/>
    </source>
</evidence>
<evidence type="ECO:0000259" key="10">
    <source>
        <dbReference type="Pfam" id="PF25975"/>
    </source>
</evidence>
<comment type="similarity">
    <text evidence="1">Belongs to the membrane fusion protein (MFP) (TC 8.A.1) family.</text>
</comment>
<dbReference type="Proteomes" id="UP000722750">
    <property type="component" value="Unassembled WGS sequence"/>
</dbReference>
<evidence type="ECO:0000259" key="7">
    <source>
        <dbReference type="Pfam" id="PF25893"/>
    </source>
</evidence>
<name>A0A942A1J0_9BACT</name>
<dbReference type="InterPro" id="IPR058647">
    <property type="entry name" value="BSH_CzcB-like"/>
</dbReference>
<feature type="domain" description="CzcB-like barrel-sandwich hybrid" evidence="9">
    <location>
        <begin position="275"/>
        <end position="314"/>
    </location>
</feature>
<dbReference type="AlphaFoldDB" id="A0A942A1J0"/>
<evidence type="ECO:0000256" key="4">
    <source>
        <dbReference type="ARBA" id="ARBA00043263"/>
    </source>
</evidence>
<dbReference type="Pfam" id="PF25954">
    <property type="entry name" value="Beta-barrel_RND_2"/>
    <property type="match status" value="1"/>
</dbReference>
<evidence type="ECO:0000256" key="5">
    <source>
        <dbReference type="ARBA" id="ARBA00058766"/>
    </source>
</evidence>
<dbReference type="GO" id="GO:0046686">
    <property type="term" value="P:response to cadmium ion"/>
    <property type="evidence" value="ECO:0007669"/>
    <property type="project" value="UniProtKB-KW"/>
</dbReference>
<dbReference type="GO" id="GO:0030288">
    <property type="term" value="C:outer membrane-bounded periplasmic space"/>
    <property type="evidence" value="ECO:0007669"/>
    <property type="project" value="TreeGrafter"/>
</dbReference>
<accession>A0A942A1J0</accession>
<evidence type="ECO:0000256" key="3">
    <source>
        <dbReference type="ARBA" id="ARBA00022833"/>
    </source>
</evidence>
<protein>
    <submittedName>
        <fullName evidence="11">Cobalt-zinc-cadmium resistance protein CzcB</fullName>
    </submittedName>
</protein>
<dbReference type="Gene3D" id="2.40.420.20">
    <property type="match status" value="1"/>
</dbReference>
<dbReference type="InterPro" id="IPR058648">
    <property type="entry name" value="HH_CzcB-like"/>
</dbReference>
<feature type="region of interest" description="Disordered" evidence="6">
    <location>
        <begin position="37"/>
        <end position="92"/>
    </location>
</feature>
<evidence type="ECO:0000259" key="9">
    <source>
        <dbReference type="Pfam" id="PF25973"/>
    </source>
</evidence>
<dbReference type="FunFam" id="2.40.30.170:FF:000010">
    <property type="entry name" value="Efflux RND transporter periplasmic adaptor subunit"/>
    <property type="match status" value="1"/>
</dbReference>
<dbReference type="PANTHER" id="PTHR30097:SF4">
    <property type="entry name" value="SLR6042 PROTEIN"/>
    <property type="match status" value="1"/>
</dbReference>
<dbReference type="EMBL" id="JAANXD010000084">
    <property type="protein sequence ID" value="MBS1259198.1"/>
    <property type="molecule type" value="Genomic_DNA"/>
</dbReference>
<organism evidence="11 12">
    <name type="scientific">Candidatus Scalindua arabica</name>
    <dbReference type="NCBI Taxonomy" id="1127984"/>
    <lineage>
        <taxon>Bacteria</taxon>
        <taxon>Pseudomonadati</taxon>
        <taxon>Planctomycetota</taxon>
        <taxon>Candidatus Brocadiia</taxon>
        <taxon>Candidatus Brocadiales</taxon>
        <taxon>Candidatus Scalinduaceae</taxon>
        <taxon>Candidatus Scalindua</taxon>
    </lineage>
</organism>
<dbReference type="InterPro" id="IPR006143">
    <property type="entry name" value="RND_pump_MFP"/>
</dbReference>
<evidence type="ECO:0000256" key="1">
    <source>
        <dbReference type="ARBA" id="ARBA00009477"/>
    </source>
</evidence>
<keyword evidence="2" id="KW-0813">Transport</keyword>
<feature type="domain" description="CzcB-like C-terminal circularly permuted SH3-like" evidence="10">
    <location>
        <begin position="399"/>
        <end position="459"/>
    </location>
</feature>
<keyword evidence="3" id="KW-0862">Zinc</keyword>
<feature type="domain" description="CzcB-like barrel-sandwich hybrid" evidence="9">
    <location>
        <begin position="129"/>
        <end position="272"/>
    </location>
</feature>
<evidence type="ECO:0000313" key="11">
    <source>
        <dbReference type="EMBL" id="MBS1259198.1"/>
    </source>
</evidence>
<proteinExistence type="inferred from homology"/>